<dbReference type="EC" id="6.3.5.3" evidence="3"/>
<dbReference type="SUPFAM" id="SSF55326">
    <property type="entry name" value="PurM N-terminal domain-like"/>
    <property type="match status" value="2"/>
</dbReference>
<dbReference type="HAMAP" id="MF_00419">
    <property type="entry name" value="PurL_1"/>
    <property type="match status" value="1"/>
</dbReference>
<dbReference type="CDD" id="cd01740">
    <property type="entry name" value="GATase1_FGAR_AT"/>
    <property type="match status" value="1"/>
</dbReference>
<sequence>TPPATAVRALQHLQPRQGPAPPMTMSGEKKLKTVHGTPLRRFYRTPALSAHGTASLQQHLAKHVAARTQDQVQVLGLATENCFYVETKESAQGSGEAAALTPEERDVLVWLLSETFERDLTQETKSFLEKERVNHTEATEQWLVEVGPRMNFSTAWSSNAVAICNACGVKSIKRIERSMRYLVRYTSSLPKEKAIEALQEELLAHECDRMTQQVYEAPLQTFWHGKTVEPVRNIPIMEKGMEALKKINDEIGLGFDDWDLDYYLNLFKEKLQRDPTDVECFDMGQSNSEHSRHWFFGGKIVLDGKEMPQTLFQMVKSTLTEEAKQNSIIAFHDNSSAIRGSKIVKLGPKSAGEPSPYEEQAIESHVLLTAETHNFPSGVAPFPGAETGTGGRIRDVQATGRGAHVIAGVSAYSVGNLHLEDYKLPWEDEKLPYPSNLAHPRDILTQASNGASDYGNKFGEPVVTGFARSFGMKLPSGERREYIKPIMFSAGLGQLDARHCVKGDPDIKMYVVKVGGPCYRIGMGGGAASSRIQDAKTAELDFNAVQRGDAEMESKMNKVIRACIDLGERNPIVSIHDQGAGGNGNVLKEIVEVPNSKPGDANRGGAKYEVRNILVGDETLSVLEIWGAEYQENNALLLRPEDVDLFHKICERENCPYALLGQVTGDGRVVLHDSQDDSTPFDLDLDLVLGKMPQKTFKDSKAAEQLKELSLPVDITLRDALDRVLRLVSVGSKRFLTNKVDRSVSGLIAQQQTVGPLQLPLANCGVIAQTHFASEQSGGKVPGVASACGEQPIKGLVSPAAMARLSVGESLTNLVWASLSGRGLKDCKCSANWMWAAKLPGEAARMYECCEAMTTFMKQVGVAVDGGKDSLSMAAKVNKEDVKAPGTLVITMYAGCDDVEKTVTPDFKTHEKDSVVYYVDLGKGSYRLGGSALAQVYNQIGKVSPDVEDASLLKNAFAATQASIKKNLILAGHDRSDGGLVVTLLEMAFAGNCGVNVDIQHPEKKPNEKVTTKEVLHVLFAEELGLVIQVAAGANAAEVERIFAQHSVPLAKIGKVTMDGEINIRVNGHVAVQDQMVELRDVWEATSFELEKRQCHPDCVSSEQRTLRLRTTPAWKVTFQPTPTPQAQLSTRNQHRVAVIREEGSNGEREMLSAFHSAGFEAWDVTMSDIVAGRVTLDERFRGVAFVGGFSFADVMGSAKGWAGVVKFHGNVLKQFSAFKNRSDTFSLGVCNGCQLMSLLGWVNPPNEEELQKESSEPVLPRFIHNASGRYESRFVSVKIQKSKSILLQGMEGSSFGVWVAHGEGQAHFSHPKLLQTYLDNNLAPLRYVDDANNVTEEYPFNPNGSPQGIAGLVSADGRHMCMMPHPERCYLKWQWPWMPKDFEALPASPWLRIFQNAKKFCEDSK</sequence>
<dbReference type="PANTHER" id="PTHR10099">
    <property type="entry name" value="PHOSPHORIBOSYLFORMYLGLYCINAMIDINE SYNTHASE"/>
    <property type="match status" value="1"/>
</dbReference>
<dbReference type="NCBIfam" id="TIGR01735">
    <property type="entry name" value="FGAM_synt"/>
    <property type="match status" value="1"/>
</dbReference>
<feature type="domain" description="FGAR-AT PurM N-terminal-like" evidence="18">
    <location>
        <begin position="732"/>
        <end position="894"/>
    </location>
</feature>
<evidence type="ECO:0000256" key="7">
    <source>
        <dbReference type="ARBA" id="ARBA00022755"/>
    </source>
</evidence>
<dbReference type="SUPFAM" id="SSF52317">
    <property type="entry name" value="Class I glutamine amidotransferase-like"/>
    <property type="match status" value="1"/>
</dbReference>
<dbReference type="Proteomes" id="UP001146120">
    <property type="component" value="Unassembled WGS sequence"/>
</dbReference>
<evidence type="ECO:0000256" key="13">
    <source>
        <dbReference type="ARBA" id="ARBA00052585"/>
    </source>
</evidence>
<evidence type="ECO:0000259" key="17">
    <source>
        <dbReference type="Pfam" id="PF18076"/>
    </source>
</evidence>
<dbReference type="CDD" id="cd02204">
    <property type="entry name" value="PurL_repeat2"/>
    <property type="match status" value="1"/>
</dbReference>
<reference evidence="19" key="2">
    <citation type="journal article" date="2023" name="Microbiol Resour">
        <title>Decontamination and Annotation of the Draft Genome Sequence of the Oomycete Lagenidium giganteum ARSEF 373.</title>
        <authorList>
            <person name="Morgan W.R."/>
            <person name="Tartar A."/>
        </authorList>
    </citation>
    <scope>NUCLEOTIDE SEQUENCE</scope>
    <source>
        <strain evidence="19">ARSEF 373</strain>
    </source>
</reference>
<dbReference type="InterPro" id="IPR055181">
    <property type="entry name" value="FGAR-AT_PurM_N-like"/>
</dbReference>
<keyword evidence="6" id="KW-0547">Nucleotide-binding</keyword>
<evidence type="ECO:0000256" key="12">
    <source>
        <dbReference type="ARBA" id="ARBA00032632"/>
    </source>
</evidence>
<evidence type="ECO:0000256" key="4">
    <source>
        <dbReference type="ARBA" id="ARBA00022598"/>
    </source>
</evidence>
<feature type="domain" description="PurM-like C-terminal" evidence="15">
    <location>
        <begin position="511"/>
        <end position="672"/>
    </location>
</feature>
<dbReference type="GO" id="GO:0005737">
    <property type="term" value="C:cytoplasm"/>
    <property type="evidence" value="ECO:0007669"/>
    <property type="project" value="TreeGrafter"/>
</dbReference>
<dbReference type="PROSITE" id="PS51273">
    <property type="entry name" value="GATASE_TYPE_1"/>
    <property type="match status" value="1"/>
</dbReference>
<protein>
    <recommendedName>
        <fullName evidence="14">Phosphoribosylformylglycinamidine synthase</fullName>
        <ecNumber evidence="3">6.3.5.3</ecNumber>
    </recommendedName>
    <alternativeName>
        <fullName evidence="12">Formylglycinamide ribonucleotide amidotransferase</fullName>
    </alternativeName>
    <alternativeName>
        <fullName evidence="11">Formylglycinamide ribotide amidotransferase</fullName>
    </alternativeName>
</protein>
<keyword evidence="10" id="KW-0315">Glutamine amidotransferase</keyword>
<dbReference type="EMBL" id="DAKRPA010000253">
    <property type="protein sequence ID" value="DAZ94385.1"/>
    <property type="molecule type" value="Genomic_DNA"/>
</dbReference>
<comment type="caution">
    <text evidence="19">The sequence shown here is derived from an EMBL/GenBank/DDBJ whole genome shotgun (WGS) entry which is preliminary data.</text>
</comment>
<dbReference type="InterPro" id="IPR040707">
    <property type="entry name" value="FGAR-AT_N"/>
</dbReference>
<evidence type="ECO:0000256" key="8">
    <source>
        <dbReference type="ARBA" id="ARBA00022840"/>
    </source>
</evidence>
<dbReference type="InterPro" id="IPR036604">
    <property type="entry name" value="PurS-like_sf"/>
</dbReference>
<evidence type="ECO:0000259" key="16">
    <source>
        <dbReference type="Pfam" id="PF18072"/>
    </source>
</evidence>
<evidence type="ECO:0000256" key="2">
    <source>
        <dbReference type="ARBA" id="ARBA00008608"/>
    </source>
</evidence>
<dbReference type="FunFam" id="3.30.1330.10:FF:000016">
    <property type="entry name" value="Phosphoribosylformylglycinamidine synthase"/>
    <property type="match status" value="1"/>
</dbReference>
<keyword evidence="20" id="KW-1185">Reference proteome</keyword>
<feature type="domain" description="Phosphoribosylformylglycinamidine synthase linker" evidence="16">
    <location>
        <begin position="244"/>
        <end position="293"/>
    </location>
</feature>
<dbReference type="Pfam" id="PF13507">
    <property type="entry name" value="GATase_5"/>
    <property type="match status" value="1"/>
</dbReference>
<dbReference type="NCBIfam" id="NF003672">
    <property type="entry name" value="PRK05297.1"/>
    <property type="match status" value="1"/>
</dbReference>
<evidence type="ECO:0000256" key="6">
    <source>
        <dbReference type="ARBA" id="ARBA00022741"/>
    </source>
</evidence>
<feature type="domain" description="Phosphoribosylformylglycinamidine synthase N-terminal" evidence="17">
    <location>
        <begin position="113"/>
        <end position="217"/>
    </location>
</feature>
<dbReference type="SMART" id="SM01211">
    <property type="entry name" value="GATase_5"/>
    <property type="match status" value="1"/>
</dbReference>
<keyword evidence="4" id="KW-0436">Ligase</keyword>
<keyword evidence="8" id="KW-0067">ATP-binding</keyword>
<reference evidence="19" key="1">
    <citation type="submission" date="2022-11" db="EMBL/GenBank/DDBJ databases">
        <authorList>
            <person name="Morgan W.R."/>
            <person name="Tartar A."/>
        </authorList>
    </citation>
    <scope>NUCLEOTIDE SEQUENCE</scope>
    <source>
        <strain evidence="19">ARSEF 373</strain>
    </source>
</reference>
<evidence type="ECO:0000313" key="20">
    <source>
        <dbReference type="Proteomes" id="UP001146120"/>
    </source>
</evidence>
<dbReference type="SUPFAM" id="SSF56042">
    <property type="entry name" value="PurM C-terminal domain-like"/>
    <property type="match status" value="2"/>
</dbReference>
<dbReference type="SUPFAM" id="SSF82697">
    <property type="entry name" value="PurS-like"/>
    <property type="match status" value="1"/>
</dbReference>
<feature type="non-terminal residue" evidence="19">
    <location>
        <position position="1"/>
    </location>
</feature>
<dbReference type="Pfam" id="PF18076">
    <property type="entry name" value="FGAR-AT_N"/>
    <property type="match status" value="1"/>
</dbReference>
<evidence type="ECO:0000256" key="10">
    <source>
        <dbReference type="ARBA" id="ARBA00022962"/>
    </source>
</evidence>
<keyword evidence="9" id="KW-0460">Magnesium</keyword>
<name>A0AAV2YHA5_9STRA</name>
<dbReference type="FunFam" id="3.40.50.880:FF:000008">
    <property type="entry name" value="Phosphoribosylformylglycinamidine synthase"/>
    <property type="match status" value="1"/>
</dbReference>
<dbReference type="Pfam" id="PF22689">
    <property type="entry name" value="FGAR-AT_PurM_N-like"/>
    <property type="match status" value="1"/>
</dbReference>
<comment type="catalytic activity">
    <reaction evidence="13">
        <text>N(2)-formyl-N(1)-(5-phospho-beta-D-ribosyl)glycinamide + L-glutamine + ATP + H2O = 2-formamido-N(1)-(5-O-phospho-beta-D-ribosyl)acetamidine + L-glutamate + ADP + phosphate + H(+)</text>
        <dbReference type="Rhea" id="RHEA:17129"/>
        <dbReference type="ChEBI" id="CHEBI:15377"/>
        <dbReference type="ChEBI" id="CHEBI:15378"/>
        <dbReference type="ChEBI" id="CHEBI:29985"/>
        <dbReference type="ChEBI" id="CHEBI:30616"/>
        <dbReference type="ChEBI" id="CHEBI:43474"/>
        <dbReference type="ChEBI" id="CHEBI:58359"/>
        <dbReference type="ChEBI" id="CHEBI:147286"/>
        <dbReference type="ChEBI" id="CHEBI:147287"/>
        <dbReference type="ChEBI" id="CHEBI:456216"/>
        <dbReference type="EC" id="6.3.5.3"/>
    </reaction>
</comment>
<keyword evidence="7" id="KW-0658">Purine biosynthesis</keyword>
<dbReference type="InterPro" id="IPR010918">
    <property type="entry name" value="PurM-like_C_dom"/>
</dbReference>
<evidence type="ECO:0000256" key="1">
    <source>
        <dbReference type="ARBA" id="ARBA00004920"/>
    </source>
</evidence>
<proteinExistence type="inferred from homology"/>
<evidence type="ECO:0000313" key="19">
    <source>
        <dbReference type="EMBL" id="DAZ94385.1"/>
    </source>
</evidence>
<dbReference type="FunFam" id="3.30.1330.10:FF:000009">
    <property type="entry name" value="Probable phosphoribosylformylglycinamidine synthase"/>
    <property type="match status" value="1"/>
</dbReference>
<dbReference type="GO" id="GO:0005524">
    <property type="term" value="F:ATP binding"/>
    <property type="evidence" value="ECO:0007669"/>
    <property type="project" value="UniProtKB-KW"/>
</dbReference>
<dbReference type="GO" id="GO:0006189">
    <property type="term" value="P:'de novo' IMP biosynthetic process"/>
    <property type="evidence" value="ECO:0007669"/>
    <property type="project" value="InterPro"/>
</dbReference>
<comment type="similarity">
    <text evidence="2">In the N-terminal section; belongs to the FGAMS family.</text>
</comment>
<dbReference type="Gene3D" id="1.10.8.750">
    <property type="entry name" value="Phosphoribosylformylglycinamidine synthase, linker domain"/>
    <property type="match status" value="1"/>
</dbReference>
<feature type="domain" description="PurM-like C-terminal" evidence="15">
    <location>
        <begin position="924"/>
        <end position="1066"/>
    </location>
</feature>
<dbReference type="Pfam" id="PF18072">
    <property type="entry name" value="FGAR-AT_linker"/>
    <property type="match status" value="1"/>
</dbReference>
<dbReference type="InterPro" id="IPR010073">
    <property type="entry name" value="PurL_large"/>
</dbReference>
<dbReference type="PANTHER" id="PTHR10099:SF1">
    <property type="entry name" value="PHOSPHORIBOSYLFORMYLGLYCINAMIDINE SYNTHASE"/>
    <property type="match status" value="1"/>
</dbReference>
<evidence type="ECO:0000256" key="5">
    <source>
        <dbReference type="ARBA" id="ARBA00022723"/>
    </source>
</evidence>
<dbReference type="Pfam" id="PF02769">
    <property type="entry name" value="AIRS_C"/>
    <property type="match status" value="2"/>
</dbReference>
<dbReference type="FunFam" id="3.90.650.10:FF:000006">
    <property type="entry name" value="Phosphoribosylformylglycinamidine synthase, putative"/>
    <property type="match status" value="1"/>
</dbReference>
<dbReference type="InterPro" id="IPR036676">
    <property type="entry name" value="PurM-like_C_sf"/>
</dbReference>
<dbReference type="Gene3D" id="3.30.1330.10">
    <property type="entry name" value="PurM-like, N-terminal domain"/>
    <property type="match status" value="2"/>
</dbReference>
<dbReference type="FunFam" id="1.10.8.750:FF:000001">
    <property type="entry name" value="Putative phosphoribosylformylglycinamidine synthase"/>
    <property type="match status" value="1"/>
</dbReference>
<evidence type="ECO:0000259" key="15">
    <source>
        <dbReference type="Pfam" id="PF02769"/>
    </source>
</evidence>
<dbReference type="Gene3D" id="3.90.650.10">
    <property type="entry name" value="PurM-like C-terminal domain"/>
    <property type="match status" value="2"/>
</dbReference>
<dbReference type="InterPro" id="IPR029062">
    <property type="entry name" value="Class_I_gatase-like"/>
</dbReference>
<dbReference type="GO" id="GO:0004642">
    <property type="term" value="F:phosphoribosylformylglycinamidine synthase activity"/>
    <property type="evidence" value="ECO:0007669"/>
    <property type="project" value="UniProtKB-EC"/>
</dbReference>
<gene>
    <name evidence="19" type="ORF">N0F65_003249</name>
</gene>
<dbReference type="InterPro" id="IPR041609">
    <property type="entry name" value="PurL_linker"/>
</dbReference>
<evidence type="ECO:0000256" key="3">
    <source>
        <dbReference type="ARBA" id="ARBA00012747"/>
    </source>
</evidence>
<dbReference type="GO" id="GO:0046872">
    <property type="term" value="F:metal ion binding"/>
    <property type="evidence" value="ECO:0007669"/>
    <property type="project" value="UniProtKB-KW"/>
</dbReference>
<evidence type="ECO:0000256" key="11">
    <source>
        <dbReference type="ARBA" id="ARBA00029823"/>
    </source>
</evidence>
<dbReference type="SUPFAM" id="SSF109736">
    <property type="entry name" value="FGAM synthase PurL, linker domain"/>
    <property type="match status" value="1"/>
</dbReference>
<evidence type="ECO:0000259" key="18">
    <source>
        <dbReference type="Pfam" id="PF22689"/>
    </source>
</evidence>
<comment type="pathway">
    <text evidence="1">Purine metabolism; IMP biosynthesis via de novo pathway; 5-amino-1-(5-phospho-D-ribosyl)imidazole from N(2)-formyl-N(1)-(5-phospho-D-ribosyl)glycinamide: step 1/2.</text>
</comment>
<dbReference type="CDD" id="cd02203">
    <property type="entry name" value="PurL_repeat1"/>
    <property type="match status" value="1"/>
</dbReference>
<organism evidence="19 20">
    <name type="scientific">Lagenidium giganteum</name>
    <dbReference type="NCBI Taxonomy" id="4803"/>
    <lineage>
        <taxon>Eukaryota</taxon>
        <taxon>Sar</taxon>
        <taxon>Stramenopiles</taxon>
        <taxon>Oomycota</taxon>
        <taxon>Peronosporomycetes</taxon>
        <taxon>Pythiales</taxon>
        <taxon>Pythiaceae</taxon>
    </lineage>
</organism>
<keyword evidence="5" id="KW-0479">Metal-binding</keyword>
<evidence type="ECO:0000256" key="14">
    <source>
        <dbReference type="ARBA" id="ARBA00071729"/>
    </source>
</evidence>
<evidence type="ECO:0000256" key="9">
    <source>
        <dbReference type="ARBA" id="ARBA00022842"/>
    </source>
</evidence>
<dbReference type="Gene3D" id="3.40.50.880">
    <property type="match status" value="1"/>
</dbReference>
<dbReference type="InterPro" id="IPR036921">
    <property type="entry name" value="PurM-like_N_sf"/>
</dbReference>
<accession>A0AAV2YHA5</accession>